<dbReference type="RefSeq" id="WP_009681458.1">
    <property type="nucleotide sequence ID" value="NZ_NTME01000005.1"/>
</dbReference>
<proteinExistence type="predicted"/>
<dbReference type="EMBL" id="NTME01000005">
    <property type="protein sequence ID" value="PBJ96287.1"/>
    <property type="molecule type" value="Genomic_DNA"/>
</dbReference>
<sequence>MSEVNTVKVDYHVKRYSDFDLLRIARAVGQKYEDDITAFLVNVHIHRLSAVGVVFGHVRQGPHGRFADGHLIQTSDIVNARKEGKFWVITTMHSRYVVATFRRDGGRRSLRDFCRLVGGHFPNTQLH</sequence>
<comment type="caution">
    <text evidence="1">The sequence shown here is derived from an EMBL/GenBank/DDBJ whole genome shotgun (WGS) entry which is preliminary data.</text>
</comment>
<dbReference type="AlphaFoldDB" id="A0A2A3M825"/>
<organism evidence="1 2">
    <name type="scientific">Pseudomonas plecoglossicida</name>
    <dbReference type="NCBI Taxonomy" id="70775"/>
    <lineage>
        <taxon>Bacteria</taxon>
        <taxon>Pseudomonadati</taxon>
        <taxon>Pseudomonadota</taxon>
        <taxon>Gammaproteobacteria</taxon>
        <taxon>Pseudomonadales</taxon>
        <taxon>Pseudomonadaceae</taxon>
        <taxon>Pseudomonas</taxon>
    </lineage>
</organism>
<name>A0A2A3M825_PSEDL</name>
<accession>A0A2A3M825</accession>
<evidence type="ECO:0000313" key="2">
    <source>
        <dbReference type="Proteomes" id="UP000218102"/>
    </source>
</evidence>
<protein>
    <submittedName>
        <fullName evidence="1">Uncharacterized protein</fullName>
    </submittedName>
</protein>
<reference evidence="1 2" key="1">
    <citation type="submission" date="2017-09" db="EMBL/GenBank/DDBJ databases">
        <authorList>
            <person name="Ehlers B."/>
            <person name="Leendertz F.H."/>
        </authorList>
    </citation>
    <scope>NUCLEOTIDE SEQUENCE [LARGE SCALE GENOMIC DNA]</scope>
    <source>
        <strain evidence="1 2">DJ-1</strain>
    </source>
</reference>
<gene>
    <name evidence="1" type="ORF">CMV24_06055</name>
</gene>
<evidence type="ECO:0000313" key="1">
    <source>
        <dbReference type="EMBL" id="PBJ96287.1"/>
    </source>
</evidence>
<dbReference type="Proteomes" id="UP000218102">
    <property type="component" value="Unassembled WGS sequence"/>
</dbReference>